<dbReference type="EMBL" id="MCGQ01000053">
    <property type="protein sequence ID" value="OXY88557.1"/>
    <property type="molecule type" value="Genomic_DNA"/>
</dbReference>
<dbReference type="AlphaFoldDB" id="A0A233RYU7"/>
<feature type="transmembrane region" description="Helical" evidence="1">
    <location>
        <begin position="31"/>
        <end position="54"/>
    </location>
</feature>
<feature type="transmembrane region" description="Helical" evidence="1">
    <location>
        <begin position="129"/>
        <end position="150"/>
    </location>
</feature>
<sequence>MGSAWLVFGTLIAVFGPRALDESNPLWLGTARFLTINALTWVFITPSFAGLLLVQVRQSALADDIASAVEDGKAGQLIVELLWLRAAMLRFLLTFATAITGGVLALGALRGALLAHGTPADDVPVLRLLTYGGVFTVTAAFIFVPAYLAWQEQVFALRDALYPVPEDGRPSHDWFDARDSFDTLLAARVSAGRVLTAVFGVLAPLAGSVVSALLSANH</sequence>
<organism evidence="2 3">
    <name type="scientific">Streptomyces diastatochromogenes</name>
    <dbReference type="NCBI Taxonomy" id="42236"/>
    <lineage>
        <taxon>Bacteria</taxon>
        <taxon>Bacillati</taxon>
        <taxon>Actinomycetota</taxon>
        <taxon>Actinomycetes</taxon>
        <taxon>Kitasatosporales</taxon>
        <taxon>Streptomycetaceae</taxon>
        <taxon>Streptomyces</taxon>
    </lineage>
</organism>
<protein>
    <submittedName>
        <fullName evidence="2">Uncharacterized protein</fullName>
    </submittedName>
</protein>
<keyword evidence="1" id="KW-1133">Transmembrane helix</keyword>
<feature type="transmembrane region" description="Helical" evidence="1">
    <location>
        <begin position="91"/>
        <end position="109"/>
    </location>
</feature>
<proteinExistence type="predicted"/>
<keyword evidence="1" id="KW-0472">Membrane</keyword>
<gene>
    <name evidence="2" type="ORF">BEK98_41830</name>
</gene>
<evidence type="ECO:0000313" key="3">
    <source>
        <dbReference type="Proteomes" id="UP000215483"/>
    </source>
</evidence>
<dbReference type="Proteomes" id="UP000215483">
    <property type="component" value="Unassembled WGS sequence"/>
</dbReference>
<accession>A0A233RYU7</accession>
<feature type="transmembrane region" description="Helical" evidence="1">
    <location>
        <begin position="194"/>
        <end position="216"/>
    </location>
</feature>
<evidence type="ECO:0000313" key="2">
    <source>
        <dbReference type="EMBL" id="OXY88557.1"/>
    </source>
</evidence>
<keyword evidence="1" id="KW-0812">Transmembrane</keyword>
<comment type="caution">
    <text evidence="2">The sequence shown here is derived from an EMBL/GenBank/DDBJ whole genome shotgun (WGS) entry which is preliminary data.</text>
</comment>
<name>A0A233RYU7_STRDA</name>
<reference evidence="2 3" key="1">
    <citation type="submission" date="2016-07" db="EMBL/GenBank/DDBJ databases">
        <title>Draft genome of Streptomyces diastatochromogenes.</title>
        <authorList>
            <person name="Podduturi R."/>
            <person name="Lukassen M.B."/>
            <person name="Clausen N."/>
            <person name="Nielsen J.L."/>
            <person name="Jorgensen N.O."/>
        </authorList>
    </citation>
    <scope>NUCLEOTIDE SEQUENCE [LARGE SCALE GENOMIC DNA]</scope>
    <source>
        <strain evidence="2 3">DSM 40608</strain>
    </source>
</reference>
<evidence type="ECO:0000256" key="1">
    <source>
        <dbReference type="SAM" id="Phobius"/>
    </source>
</evidence>
<keyword evidence="3" id="KW-1185">Reference proteome</keyword>